<evidence type="ECO:0000256" key="1">
    <source>
        <dbReference type="ARBA" id="ARBA00022441"/>
    </source>
</evidence>
<dbReference type="EMBL" id="CAJOBH010288885">
    <property type="protein sequence ID" value="CAF5178654.1"/>
    <property type="molecule type" value="Genomic_DNA"/>
</dbReference>
<evidence type="ECO:0000313" key="3">
    <source>
        <dbReference type="EMBL" id="CAF5178654.1"/>
    </source>
</evidence>
<evidence type="ECO:0000313" key="4">
    <source>
        <dbReference type="Proteomes" id="UP000681967"/>
    </source>
</evidence>
<keyword evidence="2" id="KW-0677">Repeat</keyword>
<protein>
    <recommendedName>
        <fullName evidence="5">Kelch-like protein</fullName>
    </recommendedName>
</protein>
<dbReference type="SMART" id="SM00612">
    <property type="entry name" value="Kelch"/>
    <property type="match status" value="2"/>
</dbReference>
<dbReference type="InterPro" id="IPR006652">
    <property type="entry name" value="Kelch_1"/>
</dbReference>
<dbReference type="InterPro" id="IPR015915">
    <property type="entry name" value="Kelch-typ_b-propeller"/>
</dbReference>
<dbReference type="PANTHER" id="PTHR46344:SF27">
    <property type="entry name" value="KELCH REPEAT SUPERFAMILY PROTEIN"/>
    <property type="match status" value="1"/>
</dbReference>
<accession>A0A8S3H9Y1</accession>
<gene>
    <name evidence="3" type="ORF">BYL167_LOCUS78615</name>
</gene>
<organism evidence="3 4">
    <name type="scientific">Rotaria magnacalcarata</name>
    <dbReference type="NCBI Taxonomy" id="392030"/>
    <lineage>
        <taxon>Eukaryota</taxon>
        <taxon>Metazoa</taxon>
        <taxon>Spiralia</taxon>
        <taxon>Gnathifera</taxon>
        <taxon>Rotifera</taxon>
        <taxon>Eurotatoria</taxon>
        <taxon>Bdelloidea</taxon>
        <taxon>Philodinida</taxon>
        <taxon>Philodinidae</taxon>
        <taxon>Rotaria</taxon>
    </lineage>
</organism>
<proteinExistence type="predicted"/>
<dbReference type="Proteomes" id="UP000681967">
    <property type="component" value="Unassembled WGS sequence"/>
</dbReference>
<comment type="caution">
    <text evidence="3">The sequence shown here is derived from an EMBL/GenBank/DDBJ whole genome shotgun (WGS) entry which is preliminary data.</text>
</comment>
<dbReference type="AlphaFoldDB" id="A0A8S3H9Y1"/>
<evidence type="ECO:0008006" key="5">
    <source>
        <dbReference type="Google" id="ProtNLM"/>
    </source>
</evidence>
<evidence type="ECO:0000256" key="2">
    <source>
        <dbReference type="ARBA" id="ARBA00022737"/>
    </source>
</evidence>
<feature type="non-terminal residue" evidence="3">
    <location>
        <position position="1"/>
    </location>
</feature>
<name>A0A8S3H9Y1_9BILA</name>
<dbReference type="Gene3D" id="2.120.10.80">
    <property type="entry name" value="Kelch-type beta propeller"/>
    <property type="match status" value="1"/>
</dbReference>
<reference evidence="3" key="1">
    <citation type="submission" date="2021-02" db="EMBL/GenBank/DDBJ databases">
        <authorList>
            <person name="Nowell W R."/>
        </authorList>
    </citation>
    <scope>NUCLEOTIDE SEQUENCE</scope>
</reference>
<dbReference type="SUPFAM" id="SSF117281">
    <property type="entry name" value="Kelch motif"/>
    <property type="match status" value="1"/>
</dbReference>
<keyword evidence="1" id="KW-0880">Kelch repeat</keyword>
<dbReference type="PANTHER" id="PTHR46344">
    <property type="entry name" value="OS02G0202900 PROTEIN"/>
    <property type="match status" value="1"/>
</dbReference>
<sequence>VAGGSYVGNVFLNSTELYDPSTGIWTLTGYLNYARVLHTSSLLTNGMVVVVGGRHIAGVDTNTVELYDPSAGIWMDTISMSYNRSLFTASVLTNGNVLAVGGPLAGNSSELFEL</sequence>